<evidence type="ECO:0000256" key="2">
    <source>
        <dbReference type="ARBA" id="ARBA00007495"/>
    </source>
</evidence>
<keyword evidence="5 9" id="KW-0378">Hydrolase</keyword>
<dbReference type="SUPFAM" id="SSF51445">
    <property type="entry name" value="(Trans)glycosidases"/>
    <property type="match status" value="1"/>
</dbReference>
<dbReference type="InterPro" id="IPR000801">
    <property type="entry name" value="Esterase-like"/>
</dbReference>
<evidence type="ECO:0000256" key="7">
    <source>
        <dbReference type="ARBA" id="ARBA00023295"/>
    </source>
</evidence>
<evidence type="ECO:0000256" key="10">
    <source>
        <dbReference type="SAM" id="SignalP"/>
    </source>
</evidence>
<evidence type="ECO:0000256" key="9">
    <source>
        <dbReference type="RuleBase" id="RU361174"/>
    </source>
</evidence>
<dbReference type="PANTHER" id="PTHR31490:SF88">
    <property type="entry name" value="BETA-XYLANASE"/>
    <property type="match status" value="1"/>
</dbReference>
<evidence type="ECO:0000256" key="3">
    <source>
        <dbReference type="ARBA" id="ARBA00022651"/>
    </source>
</evidence>
<dbReference type="PANTHER" id="PTHR31490">
    <property type="entry name" value="GLYCOSYL HYDROLASE"/>
    <property type="match status" value="1"/>
</dbReference>
<dbReference type="Pfam" id="PF00331">
    <property type="entry name" value="Glyco_hydro_10"/>
    <property type="match status" value="1"/>
</dbReference>
<evidence type="ECO:0000256" key="8">
    <source>
        <dbReference type="ARBA" id="ARBA00023326"/>
    </source>
</evidence>
<dbReference type="PROSITE" id="PS51760">
    <property type="entry name" value="GH10_2"/>
    <property type="match status" value="1"/>
</dbReference>
<dbReference type="SUPFAM" id="SSF53474">
    <property type="entry name" value="alpha/beta-Hydrolases"/>
    <property type="match status" value="1"/>
</dbReference>
<evidence type="ECO:0000256" key="5">
    <source>
        <dbReference type="ARBA" id="ARBA00022801"/>
    </source>
</evidence>
<dbReference type="Proteomes" id="UP000289166">
    <property type="component" value="Unassembled WGS sequence"/>
</dbReference>
<evidence type="ECO:0000256" key="6">
    <source>
        <dbReference type="ARBA" id="ARBA00023277"/>
    </source>
</evidence>
<reference evidence="15" key="1">
    <citation type="submission" date="2018-11" db="EMBL/GenBank/DDBJ databases">
        <title>Genome sequencing of a novel mesophilic and cellulolytic organism within the genus Hungateiclostridium.</title>
        <authorList>
            <person name="Rettenmaier R."/>
            <person name="Liebl W."/>
            <person name="Zverlov V."/>
        </authorList>
    </citation>
    <scope>NUCLEOTIDE SEQUENCE [LARGE SCALE GENOMIC DNA]</scope>
    <source>
        <strain evidence="15">N2K1</strain>
    </source>
</reference>
<dbReference type="SMART" id="SM00633">
    <property type="entry name" value="Glyco_10"/>
    <property type="match status" value="1"/>
</dbReference>
<dbReference type="PROSITE" id="PS51175">
    <property type="entry name" value="CBM6"/>
    <property type="match status" value="1"/>
</dbReference>
<dbReference type="FunFam" id="3.20.20.80:FF:000258">
    <property type="entry name" value="Endo-1,4-beta-xylanase A"/>
    <property type="match status" value="1"/>
</dbReference>
<dbReference type="GO" id="GO:0030246">
    <property type="term" value="F:carbohydrate binding"/>
    <property type="evidence" value="ECO:0007669"/>
    <property type="project" value="InterPro"/>
</dbReference>
<dbReference type="EC" id="3.2.1.8" evidence="9"/>
<dbReference type="Gene3D" id="1.10.1330.10">
    <property type="entry name" value="Dockerin domain"/>
    <property type="match status" value="1"/>
</dbReference>
<dbReference type="SUPFAM" id="SSF63446">
    <property type="entry name" value="Type I dockerin domain"/>
    <property type="match status" value="1"/>
</dbReference>
<proteinExistence type="inferred from homology"/>
<protein>
    <recommendedName>
        <fullName evidence="9">Beta-xylanase</fullName>
        <ecNumber evidence="9">3.2.1.8</ecNumber>
    </recommendedName>
</protein>
<dbReference type="InterPro" id="IPR016134">
    <property type="entry name" value="Dockerin_dom"/>
</dbReference>
<dbReference type="CDD" id="cd04084">
    <property type="entry name" value="CBM6_xylanase-like"/>
    <property type="match status" value="1"/>
</dbReference>
<comment type="caution">
    <text evidence="14">The sequence shown here is derived from an EMBL/GenBank/DDBJ whole genome shotgun (WGS) entry which is preliminary data.</text>
</comment>
<keyword evidence="15" id="KW-1185">Reference proteome</keyword>
<dbReference type="EMBL" id="RLII01000021">
    <property type="protein sequence ID" value="RXE58291.1"/>
    <property type="molecule type" value="Genomic_DNA"/>
</dbReference>
<keyword evidence="3 14" id="KW-0858">Xylan degradation</keyword>
<dbReference type="Gene3D" id="3.20.20.80">
    <property type="entry name" value="Glycosidases"/>
    <property type="match status" value="1"/>
</dbReference>
<keyword evidence="6 9" id="KW-0119">Carbohydrate metabolism</keyword>
<dbReference type="RefSeq" id="WP_128706272.1">
    <property type="nucleotide sequence ID" value="NZ_RLII01000021.1"/>
</dbReference>
<dbReference type="InterPro" id="IPR017853">
    <property type="entry name" value="GH"/>
</dbReference>
<keyword evidence="7 9" id="KW-0326">Glycosidase</keyword>
<comment type="similarity">
    <text evidence="2 9">Belongs to the glycosyl hydrolase 10 (cellulase F) family.</text>
</comment>
<dbReference type="SMART" id="SM00606">
    <property type="entry name" value="CBD_IV"/>
    <property type="match status" value="1"/>
</dbReference>
<evidence type="ECO:0000256" key="1">
    <source>
        <dbReference type="ARBA" id="ARBA00000681"/>
    </source>
</evidence>
<dbReference type="CDD" id="cd14256">
    <property type="entry name" value="Dockerin_I"/>
    <property type="match status" value="1"/>
</dbReference>
<dbReference type="InterPro" id="IPR005084">
    <property type="entry name" value="CBM6"/>
</dbReference>
<dbReference type="Gene3D" id="3.40.50.1820">
    <property type="entry name" value="alpha/beta hydrolase"/>
    <property type="match status" value="1"/>
</dbReference>
<dbReference type="Pfam" id="PF00756">
    <property type="entry name" value="Esterase"/>
    <property type="match status" value="1"/>
</dbReference>
<keyword evidence="4 10" id="KW-0732">Signal</keyword>
<keyword evidence="8 9" id="KW-0624">Polysaccharide degradation</keyword>
<evidence type="ECO:0000313" key="14">
    <source>
        <dbReference type="EMBL" id="RXE58291.1"/>
    </source>
</evidence>
<evidence type="ECO:0000259" key="13">
    <source>
        <dbReference type="PROSITE" id="PS51766"/>
    </source>
</evidence>
<dbReference type="InterPro" id="IPR029058">
    <property type="entry name" value="AB_hydrolase_fold"/>
</dbReference>
<evidence type="ECO:0000259" key="12">
    <source>
        <dbReference type="PROSITE" id="PS51760"/>
    </source>
</evidence>
<dbReference type="OrthoDB" id="9777383at2"/>
<feature type="chain" id="PRO_5020284467" description="Beta-xylanase" evidence="10">
    <location>
        <begin position="29"/>
        <end position="842"/>
    </location>
</feature>
<dbReference type="AlphaFoldDB" id="A0A4Q0I2C5"/>
<sequence length="842" mass="92439">MSKKVFSMLLIGLMLMTSLLVTTNITSAASLPSMPPSGYDQVRNGVSKGQVVNISYFSTATNSTRPAKVYLPPGYSKDKKYSVLYLLHGIGGSEGDWFEGGGRANVIADNLIADGKIKPLIIVTPNTNAAGNGIADGYENFTKDLINSLIPYIESNYSVYTDREHRAIAGLSMGGGQSFNIGLTNLDKFAYIGPISSAPNTYANNRLFPDGGKAAREQLKLLFIACGTNDNLIGFGQRVHEYCTSNNINHTYWLIQGGGHDFNVWKPGLWNFLQMADEAGLTGNDTTPTPTPSPRLANTRIEAESYSSVSSSTIEIIGVPNDSGSGVGYINSGDYLVYKNIDFGSGATSFKAMVANAITSDIELRLNSPSGTLIGTLSVKSTEDWNTYEEQTCSINKVTGVNDLYLVFTGPVNIDWFTFGAGSNSGDLGDLNGDGNINSTDLQILKRHLLGITPLTGTKLSNADVNRSGSVDSTDYTILKRYILHIITVFPGQDVVPTPTPTSTAAITPTIPPLPTVSGDSLRDYAEARGIKIGTCVNYPFYNNSDQTYNNILQKEFAMVVCENEMKFDALQPRQNSFDFRKGDQLLAFAEKNGMQMRGHTLVWHNQNPSWLTNGNWSRDSLLAVMKNHITTVMTHYKGKIVEWDVANECIDDGNGNGLRSSVWKNVIGQDYLDYAFKYAREADPDALLFYNDYNIEDLGPKSNAVFNMIKSMKERGIPIDGVGFQCHFINGMSPSYLASIDQNIKRYAEIGVIVSLTEIDIRIPQSENQTSAFQVQANNYKELMKICLANPNCNTFVLWGFTDKYTWIPGTFPGYDNPLIYDNNYKQKPAYNALKEALIGN</sequence>
<feature type="domain" description="Dockerin" evidence="13">
    <location>
        <begin position="424"/>
        <end position="492"/>
    </location>
</feature>
<dbReference type="Gene3D" id="2.60.120.260">
    <property type="entry name" value="Galactose-binding domain-like"/>
    <property type="match status" value="1"/>
</dbReference>
<dbReference type="Pfam" id="PF00404">
    <property type="entry name" value="Dockerin_1"/>
    <property type="match status" value="1"/>
</dbReference>
<dbReference type="InterPro" id="IPR006584">
    <property type="entry name" value="Cellulose-bd_IV"/>
</dbReference>
<dbReference type="InterPro" id="IPR018247">
    <property type="entry name" value="EF_Hand_1_Ca_BS"/>
</dbReference>
<evidence type="ECO:0000256" key="4">
    <source>
        <dbReference type="ARBA" id="ARBA00022729"/>
    </source>
</evidence>
<dbReference type="InterPro" id="IPR036439">
    <property type="entry name" value="Dockerin_dom_sf"/>
</dbReference>
<dbReference type="PROSITE" id="PS00448">
    <property type="entry name" value="CLOS_CELLULOSOME_RPT"/>
    <property type="match status" value="1"/>
</dbReference>
<dbReference type="Pfam" id="PF03422">
    <property type="entry name" value="CBM_6"/>
    <property type="match status" value="1"/>
</dbReference>
<comment type="catalytic activity">
    <reaction evidence="1 9">
        <text>Endohydrolysis of (1-&gt;4)-beta-D-xylosidic linkages in xylans.</text>
        <dbReference type="EC" id="3.2.1.8"/>
    </reaction>
</comment>
<evidence type="ECO:0000313" key="15">
    <source>
        <dbReference type="Proteomes" id="UP000289166"/>
    </source>
</evidence>
<dbReference type="PROSITE" id="PS00018">
    <property type="entry name" value="EF_HAND_1"/>
    <property type="match status" value="1"/>
</dbReference>
<feature type="domain" description="CBM6" evidence="11">
    <location>
        <begin position="299"/>
        <end position="420"/>
    </location>
</feature>
<accession>A0A4Q0I2C5</accession>
<feature type="signal peptide" evidence="10">
    <location>
        <begin position="1"/>
        <end position="28"/>
    </location>
</feature>
<dbReference type="SUPFAM" id="SSF49785">
    <property type="entry name" value="Galactose-binding domain-like"/>
    <property type="match status" value="1"/>
</dbReference>
<dbReference type="PRINTS" id="PR00134">
    <property type="entry name" value="GLHYDRLASE10"/>
</dbReference>
<organism evidence="14 15">
    <name type="scientific">Acetivibrio mesophilus</name>
    <dbReference type="NCBI Taxonomy" id="2487273"/>
    <lineage>
        <taxon>Bacteria</taxon>
        <taxon>Bacillati</taxon>
        <taxon>Bacillota</taxon>
        <taxon>Clostridia</taxon>
        <taxon>Eubacteriales</taxon>
        <taxon>Oscillospiraceae</taxon>
        <taxon>Acetivibrio</taxon>
    </lineage>
</organism>
<dbReference type="InterPro" id="IPR002105">
    <property type="entry name" value="Dockerin_1_rpt"/>
</dbReference>
<dbReference type="InterPro" id="IPR044846">
    <property type="entry name" value="GH10"/>
</dbReference>
<evidence type="ECO:0000259" key="11">
    <source>
        <dbReference type="PROSITE" id="PS51175"/>
    </source>
</evidence>
<gene>
    <name evidence="14" type="ORF">EFD62_13410</name>
</gene>
<dbReference type="InterPro" id="IPR001000">
    <property type="entry name" value="GH10_dom"/>
</dbReference>
<dbReference type="PROSITE" id="PS51766">
    <property type="entry name" value="DOCKERIN"/>
    <property type="match status" value="1"/>
</dbReference>
<name>A0A4Q0I2C5_9FIRM</name>
<dbReference type="GO" id="GO:0045493">
    <property type="term" value="P:xylan catabolic process"/>
    <property type="evidence" value="ECO:0007669"/>
    <property type="project" value="UniProtKB-KW"/>
</dbReference>
<dbReference type="InterPro" id="IPR008979">
    <property type="entry name" value="Galactose-bd-like_sf"/>
</dbReference>
<feature type="domain" description="GH10" evidence="12">
    <location>
        <begin position="516"/>
        <end position="838"/>
    </location>
</feature>
<dbReference type="FunFam" id="2.60.120.260:FF:000373">
    <property type="entry name" value="Endo-1,4-beta-xylanase Z"/>
    <property type="match status" value="1"/>
</dbReference>
<dbReference type="GO" id="GO:0031176">
    <property type="term" value="F:endo-1,4-beta-xylanase activity"/>
    <property type="evidence" value="ECO:0007669"/>
    <property type="project" value="UniProtKB-EC"/>
</dbReference>